<evidence type="ECO:0000313" key="10">
    <source>
        <dbReference type="Proteomes" id="UP000886890"/>
    </source>
</evidence>
<dbReference type="EMBL" id="DXEK01000100">
    <property type="protein sequence ID" value="HIX77154.1"/>
    <property type="molecule type" value="Genomic_DNA"/>
</dbReference>
<evidence type="ECO:0000313" key="9">
    <source>
        <dbReference type="EMBL" id="HIX77154.1"/>
    </source>
</evidence>
<evidence type="ECO:0000256" key="3">
    <source>
        <dbReference type="ARBA" id="ARBA00022801"/>
    </source>
</evidence>
<dbReference type="Pfam" id="PF03572">
    <property type="entry name" value="Peptidase_S41"/>
    <property type="match status" value="1"/>
</dbReference>
<feature type="region of interest" description="Disordered" evidence="6">
    <location>
        <begin position="1"/>
        <end position="37"/>
    </location>
</feature>
<keyword evidence="7" id="KW-0812">Transmembrane</keyword>
<dbReference type="InterPro" id="IPR036034">
    <property type="entry name" value="PDZ_sf"/>
</dbReference>
<dbReference type="InterPro" id="IPR005151">
    <property type="entry name" value="Tail-specific_protease"/>
</dbReference>
<dbReference type="PROSITE" id="PS50106">
    <property type="entry name" value="PDZ"/>
    <property type="match status" value="1"/>
</dbReference>
<protein>
    <submittedName>
        <fullName evidence="9">S41 family peptidase</fullName>
    </submittedName>
</protein>
<dbReference type="GO" id="GO:0030288">
    <property type="term" value="C:outer membrane-bounded periplasmic space"/>
    <property type="evidence" value="ECO:0007669"/>
    <property type="project" value="TreeGrafter"/>
</dbReference>
<dbReference type="Gene3D" id="3.90.226.10">
    <property type="entry name" value="2-enoyl-CoA Hydratase, Chain A, domain 1"/>
    <property type="match status" value="1"/>
</dbReference>
<keyword evidence="3 5" id="KW-0378">Hydrolase</keyword>
<feature type="transmembrane region" description="Helical" evidence="7">
    <location>
        <begin position="44"/>
        <end position="62"/>
    </location>
</feature>
<evidence type="ECO:0000256" key="4">
    <source>
        <dbReference type="ARBA" id="ARBA00022825"/>
    </source>
</evidence>
<evidence type="ECO:0000256" key="7">
    <source>
        <dbReference type="SAM" id="Phobius"/>
    </source>
</evidence>
<dbReference type="GO" id="GO:0008236">
    <property type="term" value="F:serine-type peptidase activity"/>
    <property type="evidence" value="ECO:0007669"/>
    <property type="project" value="UniProtKB-KW"/>
</dbReference>
<keyword evidence="4 5" id="KW-0720">Serine protease</keyword>
<evidence type="ECO:0000256" key="5">
    <source>
        <dbReference type="RuleBase" id="RU004404"/>
    </source>
</evidence>
<dbReference type="SMART" id="SM00245">
    <property type="entry name" value="TSPc"/>
    <property type="match status" value="1"/>
</dbReference>
<accession>A0A9D1XCW3</accession>
<dbReference type="SMART" id="SM00228">
    <property type="entry name" value="PDZ"/>
    <property type="match status" value="1"/>
</dbReference>
<dbReference type="AlphaFoldDB" id="A0A9D1XCW3"/>
<keyword evidence="2 5" id="KW-0645">Protease</keyword>
<evidence type="ECO:0000259" key="8">
    <source>
        <dbReference type="PROSITE" id="PS50106"/>
    </source>
</evidence>
<dbReference type="Proteomes" id="UP000886890">
    <property type="component" value="Unassembled WGS sequence"/>
</dbReference>
<dbReference type="GO" id="GO:0006508">
    <property type="term" value="P:proteolysis"/>
    <property type="evidence" value="ECO:0007669"/>
    <property type="project" value="UniProtKB-KW"/>
</dbReference>
<feature type="domain" description="PDZ" evidence="8">
    <location>
        <begin position="129"/>
        <end position="204"/>
    </location>
</feature>
<feature type="compositionally biased region" description="Basic and acidic residues" evidence="6">
    <location>
        <begin position="1"/>
        <end position="27"/>
    </location>
</feature>
<dbReference type="Gene3D" id="3.30.750.44">
    <property type="match status" value="1"/>
</dbReference>
<dbReference type="SUPFAM" id="SSF52096">
    <property type="entry name" value="ClpP/crotonase"/>
    <property type="match status" value="1"/>
</dbReference>
<dbReference type="GO" id="GO:0004175">
    <property type="term" value="F:endopeptidase activity"/>
    <property type="evidence" value="ECO:0007669"/>
    <property type="project" value="TreeGrafter"/>
</dbReference>
<evidence type="ECO:0000256" key="2">
    <source>
        <dbReference type="ARBA" id="ARBA00022670"/>
    </source>
</evidence>
<gene>
    <name evidence="9" type="ORF">H9734_06125</name>
</gene>
<keyword evidence="7" id="KW-0472">Membrane</keyword>
<comment type="caution">
    <text evidence="9">The sequence shown here is derived from an EMBL/GenBank/DDBJ whole genome shotgun (WGS) entry which is preliminary data.</text>
</comment>
<reference evidence="9" key="2">
    <citation type="submission" date="2021-04" db="EMBL/GenBank/DDBJ databases">
        <authorList>
            <person name="Gilroy R."/>
        </authorList>
    </citation>
    <scope>NUCLEOTIDE SEQUENCE</scope>
    <source>
        <strain evidence="9">CHK183-1962</strain>
    </source>
</reference>
<evidence type="ECO:0000256" key="1">
    <source>
        <dbReference type="ARBA" id="ARBA00009179"/>
    </source>
</evidence>
<reference evidence="9" key="1">
    <citation type="journal article" date="2021" name="PeerJ">
        <title>Extensive microbial diversity within the chicken gut microbiome revealed by metagenomics and culture.</title>
        <authorList>
            <person name="Gilroy R."/>
            <person name="Ravi A."/>
            <person name="Getino M."/>
            <person name="Pursley I."/>
            <person name="Horton D.L."/>
            <person name="Alikhan N.F."/>
            <person name="Baker D."/>
            <person name="Gharbi K."/>
            <person name="Hall N."/>
            <person name="Watson M."/>
            <person name="Adriaenssens E.M."/>
            <person name="Foster-Nyarko E."/>
            <person name="Jarju S."/>
            <person name="Secka A."/>
            <person name="Antonio M."/>
            <person name="Oren A."/>
            <person name="Chaudhuri R.R."/>
            <person name="La Ragione R."/>
            <person name="Hildebrand F."/>
            <person name="Pallen M.J."/>
        </authorList>
    </citation>
    <scope>NUCLEOTIDE SEQUENCE</scope>
    <source>
        <strain evidence="9">CHK183-1962</strain>
    </source>
</reference>
<comment type="similarity">
    <text evidence="1 5">Belongs to the peptidase S41A family.</text>
</comment>
<keyword evidence="7" id="KW-1133">Transmembrane helix</keyword>
<feature type="compositionally biased region" description="Basic residues" evidence="6">
    <location>
        <begin position="28"/>
        <end position="37"/>
    </location>
</feature>
<dbReference type="SUPFAM" id="SSF50156">
    <property type="entry name" value="PDZ domain-like"/>
    <property type="match status" value="1"/>
</dbReference>
<dbReference type="PANTHER" id="PTHR32060">
    <property type="entry name" value="TAIL-SPECIFIC PROTEASE"/>
    <property type="match status" value="1"/>
</dbReference>
<dbReference type="CDD" id="cd06782">
    <property type="entry name" value="cpPDZ_CPP-like"/>
    <property type="match status" value="1"/>
</dbReference>
<dbReference type="InterPro" id="IPR029045">
    <property type="entry name" value="ClpP/crotonase-like_dom_sf"/>
</dbReference>
<dbReference type="PANTHER" id="PTHR32060:SF30">
    <property type="entry name" value="CARBOXY-TERMINAL PROCESSING PROTEASE CTPA"/>
    <property type="match status" value="1"/>
</dbReference>
<sequence>MGEEIRENEAFSDKMTDRADRVSEHREKPRKSVKRERKRNNVKPFLAGVGTTIVVFAIVLLVKEAVWLPGGTDTPTSLQTSTKIRLIEGLIDDVYVGDKDEEALAEGMYRGIISGLGDRYADYYTEEEYTELASSQEGYYEGVGITIGQTEDENGLEVVEVKEDSPAAQAGIQAGDLLIAVDGTDVTAMTVTEAAALIREAEDETISLALSRGESGEQIQVEVTREKLETDTVAGKMLNDTDGYLAISQFTGLTSDQFASVYQQLQAQGMQRLLIDLRGNPGGLLTAVCDTLRQILPQGLIVYTEDKQGNREEYTCDGETPLDIPLVVLVDENTASAAEIFTGAVKDYGIGTIVGQQTYGKGIVQDFYGLPDGSVVKLTVAHYYTPNGNDIHGVGIEPDVKVEQPEDTETDIQLQKALEILQAM</sequence>
<organism evidence="9 10">
    <name type="scientific">Candidatus Fusicatenibacter merdavium</name>
    <dbReference type="NCBI Taxonomy" id="2838600"/>
    <lineage>
        <taxon>Bacteria</taxon>
        <taxon>Bacillati</taxon>
        <taxon>Bacillota</taxon>
        <taxon>Clostridia</taxon>
        <taxon>Lachnospirales</taxon>
        <taxon>Lachnospiraceae</taxon>
        <taxon>Fusicatenibacter</taxon>
    </lineage>
</organism>
<name>A0A9D1XCW3_9FIRM</name>
<dbReference type="InterPro" id="IPR001478">
    <property type="entry name" value="PDZ"/>
</dbReference>
<proteinExistence type="inferred from homology"/>
<dbReference type="InterPro" id="IPR004447">
    <property type="entry name" value="Peptidase_S41A"/>
</dbReference>
<dbReference type="Gene3D" id="2.30.42.10">
    <property type="match status" value="1"/>
</dbReference>
<dbReference type="GO" id="GO:0007165">
    <property type="term" value="P:signal transduction"/>
    <property type="evidence" value="ECO:0007669"/>
    <property type="project" value="TreeGrafter"/>
</dbReference>
<dbReference type="InterPro" id="IPR041489">
    <property type="entry name" value="PDZ_6"/>
</dbReference>
<evidence type="ECO:0000256" key="6">
    <source>
        <dbReference type="SAM" id="MobiDB-lite"/>
    </source>
</evidence>
<dbReference type="Pfam" id="PF17820">
    <property type="entry name" value="PDZ_6"/>
    <property type="match status" value="1"/>
</dbReference>
<dbReference type="CDD" id="cd07560">
    <property type="entry name" value="Peptidase_S41_CPP"/>
    <property type="match status" value="1"/>
</dbReference>
<dbReference type="NCBIfam" id="TIGR00225">
    <property type="entry name" value="prc"/>
    <property type="match status" value="1"/>
</dbReference>